<proteinExistence type="predicted"/>
<keyword evidence="3" id="KW-1185">Reference proteome</keyword>
<gene>
    <name evidence="2" type="ORF">Pfra01_000416100</name>
</gene>
<evidence type="ECO:0000256" key="1">
    <source>
        <dbReference type="SAM" id="MobiDB-lite"/>
    </source>
</evidence>
<name>A0A9W6U2C4_9STRA</name>
<organism evidence="2 3">
    <name type="scientific">Phytophthora fragariaefolia</name>
    <dbReference type="NCBI Taxonomy" id="1490495"/>
    <lineage>
        <taxon>Eukaryota</taxon>
        <taxon>Sar</taxon>
        <taxon>Stramenopiles</taxon>
        <taxon>Oomycota</taxon>
        <taxon>Peronosporomycetes</taxon>
        <taxon>Peronosporales</taxon>
        <taxon>Peronosporaceae</taxon>
        <taxon>Phytophthora</taxon>
    </lineage>
</organism>
<feature type="region of interest" description="Disordered" evidence="1">
    <location>
        <begin position="1"/>
        <end position="27"/>
    </location>
</feature>
<dbReference type="AlphaFoldDB" id="A0A9W6U2C4"/>
<comment type="caution">
    <text evidence="2">The sequence shown here is derived from an EMBL/GenBank/DDBJ whole genome shotgun (WGS) entry which is preliminary data.</text>
</comment>
<accession>A0A9W6U2C4</accession>
<dbReference type="OrthoDB" id="128915at2759"/>
<sequence>MAADREVIVISDDESEGGEEAPPRSQRLSWPDVVEKLLLLAKHRELRADPRDTAALLQDLGIQMPADTTHCVRVACERLGDLLTFTRAHKRRHRASEDLVFVLCEVLSLIQAGPGGAQQTLVKKEEDENTIAAVISELEQLMEKWRRMLVDCDSITERAFSDTLARLERLGDMCTQEIVRLQNTKGEYEMEMEAAADSWMEVMDCCRRELERTCATSTEREWRIFDMTFSLAGDARAKFEESKKSRNYLARQTQEIELRRGFYEAALTLSHTLTQLIESSGHEKCHKVLPAEQLNMLGHDMLVNMERFCEGLRVLMATSENSAGLAREVSAVKNFNVGHCQELVIFTKNFESFWLVHRSWLPEVVVDLVTKRFAALTESFGREACPISTAVARVVANLKPGLSLR</sequence>
<dbReference type="Proteomes" id="UP001165121">
    <property type="component" value="Unassembled WGS sequence"/>
</dbReference>
<evidence type="ECO:0000313" key="2">
    <source>
        <dbReference type="EMBL" id="GMF24593.1"/>
    </source>
</evidence>
<dbReference type="EMBL" id="BSXT01000333">
    <property type="protein sequence ID" value="GMF24593.1"/>
    <property type="molecule type" value="Genomic_DNA"/>
</dbReference>
<evidence type="ECO:0000313" key="3">
    <source>
        <dbReference type="Proteomes" id="UP001165121"/>
    </source>
</evidence>
<reference evidence="2" key="1">
    <citation type="submission" date="2023-04" db="EMBL/GenBank/DDBJ databases">
        <title>Phytophthora fragariaefolia NBRC 109709.</title>
        <authorList>
            <person name="Ichikawa N."/>
            <person name="Sato H."/>
            <person name="Tonouchi N."/>
        </authorList>
    </citation>
    <scope>NUCLEOTIDE SEQUENCE</scope>
    <source>
        <strain evidence="2">NBRC 109709</strain>
    </source>
</reference>
<protein>
    <submittedName>
        <fullName evidence="2">Unnamed protein product</fullName>
    </submittedName>
</protein>